<feature type="transmembrane region" description="Helical" evidence="8">
    <location>
        <begin position="136"/>
        <end position="158"/>
    </location>
</feature>
<dbReference type="InterPro" id="IPR024989">
    <property type="entry name" value="MFS_assoc_dom"/>
</dbReference>
<dbReference type="OrthoDB" id="9150135at2"/>
<proteinExistence type="predicted"/>
<dbReference type="PANTHER" id="PTHR23522">
    <property type="entry name" value="BLL5896 PROTEIN"/>
    <property type="match status" value="1"/>
</dbReference>
<evidence type="ECO:0000313" key="11">
    <source>
        <dbReference type="Proteomes" id="UP000321595"/>
    </source>
</evidence>
<feature type="transmembrane region" description="Helical" evidence="8">
    <location>
        <begin position="170"/>
        <end position="191"/>
    </location>
</feature>
<accession>A0A5B8XK13</accession>
<feature type="transmembrane region" description="Helical" evidence="8">
    <location>
        <begin position="237"/>
        <end position="256"/>
    </location>
</feature>
<evidence type="ECO:0000256" key="3">
    <source>
        <dbReference type="ARBA" id="ARBA00022475"/>
    </source>
</evidence>
<feature type="transmembrane region" description="Helical" evidence="8">
    <location>
        <begin position="401"/>
        <end position="423"/>
    </location>
</feature>
<evidence type="ECO:0000256" key="4">
    <source>
        <dbReference type="ARBA" id="ARBA00022519"/>
    </source>
</evidence>
<feature type="transmembrane region" description="Helical" evidence="8">
    <location>
        <begin position="66"/>
        <end position="87"/>
    </location>
</feature>
<keyword evidence="5 8" id="KW-0812">Transmembrane</keyword>
<dbReference type="PROSITE" id="PS50850">
    <property type="entry name" value="MFS"/>
    <property type="match status" value="1"/>
</dbReference>
<keyword evidence="7 8" id="KW-0472">Membrane</keyword>
<dbReference type="EMBL" id="CP042467">
    <property type="protein sequence ID" value="QED26130.1"/>
    <property type="molecule type" value="Genomic_DNA"/>
</dbReference>
<dbReference type="Pfam" id="PF12832">
    <property type="entry name" value="MFS_1_like"/>
    <property type="match status" value="1"/>
</dbReference>
<feature type="transmembrane region" description="Helical" evidence="8">
    <location>
        <begin position="309"/>
        <end position="330"/>
    </location>
</feature>
<dbReference type="Proteomes" id="UP000321595">
    <property type="component" value="Chromosome"/>
</dbReference>
<protein>
    <submittedName>
        <fullName evidence="10">MFS transporter</fullName>
    </submittedName>
</protein>
<dbReference type="AlphaFoldDB" id="A0A5B8XK13"/>
<keyword evidence="6 8" id="KW-1133">Transmembrane helix</keyword>
<keyword evidence="4" id="KW-0997">Cell inner membrane</keyword>
<dbReference type="GO" id="GO:0005886">
    <property type="term" value="C:plasma membrane"/>
    <property type="evidence" value="ECO:0007669"/>
    <property type="project" value="UniProtKB-SubCell"/>
</dbReference>
<evidence type="ECO:0000313" key="10">
    <source>
        <dbReference type="EMBL" id="QED26130.1"/>
    </source>
</evidence>
<comment type="subcellular location">
    <subcellularLocation>
        <location evidence="1">Cell inner membrane</location>
        <topology evidence="1">Multi-pass membrane protein</topology>
    </subcellularLocation>
</comment>
<reference evidence="10 11" key="1">
    <citation type="submission" date="2019-08" db="EMBL/GenBank/DDBJ databases">
        <authorList>
            <person name="Liang Q."/>
        </authorList>
    </citation>
    <scope>NUCLEOTIDE SEQUENCE [LARGE SCALE GENOMIC DNA]</scope>
    <source>
        <strain evidence="10 11">V1718</strain>
    </source>
</reference>
<feature type="transmembrane region" description="Helical" evidence="8">
    <location>
        <begin position="369"/>
        <end position="389"/>
    </location>
</feature>
<evidence type="ECO:0000256" key="7">
    <source>
        <dbReference type="ARBA" id="ARBA00023136"/>
    </source>
</evidence>
<dbReference type="KEGG" id="bbae:FRD01_02410"/>
<feature type="domain" description="Major facilitator superfamily (MFS) profile" evidence="9">
    <location>
        <begin position="201"/>
        <end position="437"/>
    </location>
</feature>
<gene>
    <name evidence="10" type="ORF">FRD01_02410</name>
</gene>
<evidence type="ECO:0000256" key="8">
    <source>
        <dbReference type="SAM" id="Phobius"/>
    </source>
</evidence>
<dbReference type="Gene3D" id="1.20.1250.20">
    <property type="entry name" value="MFS general substrate transporter like domains"/>
    <property type="match status" value="2"/>
</dbReference>
<keyword evidence="3" id="KW-1003">Cell membrane</keyword>
<evidence type="ECO:0000256" key="6">
    <source>
        <dbReference type="ARBA" id="ARBA00022989"/>
    </source>
</evidence>
<evidence type="ECO:0000256" key="1">
    <source>
        <dbReference type="ARBA" id="ARBA00004429"/>
    </source>
</evidence>
<keyword evidence="11" id="KW-1185">Reference proteome</keyword>
<feature type="transmembrane region" description="Helical" evidence="8">
    <location>
        <begin position="197"/>
        <end position="217"/>
    </location>
</feature>
<evidence type="ECO:0000256" key="5">
    <source>
        <dbReference type="ARBA" id="ARBA00022692"/>
    </source>
</evidence>
<feature type="transmembrane region" description="Helical" evidence="8">
    <location>
        <begin position="336"/>
        <end position="357"/>
    </location>
</feature>
<dbReference type="GO" id="GO:0015528">
    <property type="term" value="F:lactose:proton symporter activity"/>
    <property type="evidence" value="ECO:0007669"/>
    <property type="project" value="TreeGrafter"/>
</dbReference>
<name>A0A5B8XK13_9DELT</name>
<feature type="transmembrane region" description="Helical" evidence="8">
    <location>
        <begin position="41"/>
        <end position="60"/>
    </location>
</feature>
<feature type="transmembrane region" description="Helical" evidence="8">
    <location>
        <begin position="276"/>
        <end position="297"/>
    </location>
</feature>
<dbReference type="SUPFAM" id="SSF103473">
    <property type="entry name" value="MFS general substrate transporter"/>
    <property type="match status" value="1"/>
</dbReference>
<evidence type="ECO:0000259" key="9">
    <source>
        <dbReference type="PROSITE" id="PS50850"/>
    </source>
</evidence>
<keyword evidence="2" id="KW-0813">Transport</keyword>
<feature type="transmembrane region" description="Helical" evidence="8">
    <location>
        <begin position="113"/>
        <end position="130"/>
    </location>
</feature>
<dbReference type="PANTHER" id="PTHR23522:SF10">
    <property type="entry name" value="3-PHENYLPROPIONIC ACID TRANSPORTER-RELATED"/>
    <property type="match status" value="1"/>
</dbReference>
<sequence>MYAFLPTLRFTKKGRPNTGYEVQFLGVLASKRSTLQVRQRHWAITLALIYAFQLGAGFAYSYFPRYLATLGLGAAAIGMLLSVTSVARSVSMPVWSWFADFPDSEGEHRGRRFVQVLFVLASPFLLLPFIQNPWIVGSLLVWSSLTLGSTLPILDVVTMRELGAGAFGRIRAWGSLGFGLTAGSFALAGLWLTHEALALLSPWVIVVGTLAAGFAAFSMPASSPVQEYTSKASWKDFLVMLRNPWILVLMPLWSLHWASQMPYNVFIVFFAEEQGFASWAPGAAVALGIAAEIAFLARGQTLIDRLGPTLSFGVMVIFTALRWILSAFALNSFVFVALQVLHGLSFGGFMLSMMAVLNKEVDPKIRTSAQSLLYVIVFGVGGAIGQALSGWILDESDGKTLFLAAGGLELLVCVPTLIIIVGYRMRGRHRRVQKETY</sequence>
<organism evidence="10 11">
    <name type="scientific">Microvenator marinus</name>
    <dbReference type="NCBI Taxonomy" id="2600177"/>
    <lineage>
        <taxon>Bacteria</taxon>
        <taxon>Deltaproteobacteria</taxon>
        <taxon>Bradymonadales</taxon>
        <taxon>Microvenatoraceae</taxon>
        <taxon>Microvenator</taxon>
    </lineage>
</organism>
<evidence type="ECO:0000256" key="2">
    <source>
        <dbReference type="ARBA" id="ARBA00022448"/>
    </source>
</evidence>
<dbReference type="InterPro" id="IPR036259">
    <property type="entry name" value="MFS_trans_sf"/>
</dbReference>
<dbReference type="GO" id="GO:0030395">
    <property type="term" value="F:lactose binding"/>
    <property type="evidence" value="ECO:0007669"/>
    <property type="project" value="TreeGrafter"/>
</dbReference>
<dbReference type="InterPro" id="IPR020846">
    <property type="entry name" value="MFS_dom"/>
</dbReference>